<dbReference type="InterPro" id="IPR029044">
    <property type="entry name" value="Nucleotide-diphossugar_trans"/>
</dbReference>
<comment type="caution">
    <text evidence="1">The sequence shown here is derived from an EMBL/GenBank/DDBJ whole genome shotgun (WGS) entry which is preliminary data.</text>
</comment>
<dbReference type="EMBL" id="VSSQ01138139">
    <property type="protein sequence ID" value="MPN61474.1"/>
    <property type="molecule type" value="Genomic_DNA"/>
</dbReference>
<evidence type="ECO:0008006" key="2">
    <source>
        <dbReference type="Google" id="ProtNLM"/>
    </source>
</evidence>
<dbReference type="Gene3D" id="3.90.550.10">
    <property type="entry name" value="Spore Coat Polysaccharide Biosynthesis Protein SpsA, Chain A"/>
    <property type="match status" value="1"/>
</dbReference>
<organism evidence="1">
    <name type="scientific">bioreactor metagenome</name>
    <dbReference type="NCBI Taxonomy" id="1076179"/>
    <lineage>
        <taxon>unclassified sequences</taxon>
        <taxon>metagenomes</taxon>
        <taxon>ecological metagenomes</taxon>
    </lineage>
</organism>
<evidence type="ECO:0000313" key="1">
    <source>
        <dbReference type="EMBL" id="MPN61474.1"/>
    </source>
</evidence>
<name>A0A645JMC1_9ZZZZ</name>
<proteinExistence type="predicted"/>
<protein>
    <recommendedName>
        <fullName evidence="2">Nucleotidyl transferase domain-containing protein</fullName>
    </recommendedName>
</protein>
<reference evidence="1" key="1">
    <citation type="submission" date="2019-08" db="EMBL/GenBank/DDBJ databases">
        <authorList>
            <person name="Kucharzyk K."/>
            <person name="Murdoch R.W."/>
            <person name="Higgins S."/>
            <person name="Loffler F."/>
        </authorList>
    </citation>
    <scope>NUCLEOTIDE SEQUENCE</scope>
</reference>
<accession>A0A645JMC1</accession>
<sequence>MVGFTLRNTLSEFGFVSRGICMKNAEGFLTEVNERTHIVPVSGGRAEYKDDNGSVHPLTGDEIASMNFWGFSPWIFEKMEEYFHAFLHGLSAEEQKAECLLPSMVDELIAKQELRVDVLSSDAVWFGVTYREDRDIVASALANLHECGKYPSSLRE</sequence>
<gene>
    <name evidence="1" type="ORF">SDC9_209211</name>
</gene>
<dbReference type="AlphaFoldDB" id="A0A645JMC1"/>